<accession>A0ABS2CRX5</accession>
<protein>
    <submittedName>
        <fullName evidence="10">DedA family protein</fullName>
    </submittedName>
</protein>
<feature type="transmembrane region" description="Helical" evidence="7">
    <location>
        <begin position="87"/>
        <end position="109"/>
    </location>
</feature>
<evidence type="ECO:0000313" key="10">
    <source>
        <dbReference type="EMBL" id="MBM6402535.1"/>
    </source>
</evidence>
<evidence type="ECO:0000256" key="7">
    <source>
        <dbReference type="RuleBase" id="RU367016"/>
    </source>
</evidence>
<evidence type="ECO:0000256" key="4">
    <source>
        <dbReference type="ARBA" id="ARBA00022692"/>
    </source>
</evidence>
<evidence type="ECO:0000259" key="9">
    <source>
        <dbReference type="Pfam" id="PF09335"/>
    </source>
</evidence>
<comment type="subcellular location">
    <subcellularLocation>
        <location evidence="1 7">Cell membrane</location>
        <topology evidence="1 7">Multi-pass membrane protein</topology>
    </subcellularLocation>
</comment>
<keyword evidence="4 7" id="KW-0812">Transmembrane</keyword>
<dbReference type="PANTHER" id="PTHR30353">
    <property type="entry name" value="INNER MEMBRANE PROTEIN DEDA-RELATED"/>
    <property type="match status" value="1"/>
</dbReference>
<reference evidence="10" key="1">
    <citation type="submission" date="2021-02" db="EMBL/GenBank/DDBJ databases">
        <title>Phycicoccus sp. MQZ13P-5T, whole genome shotgun sequence.</title>
        <authorList>
            <person name="Tuo L."/>
        </authorList>
    </citation>
    <scope>NUCLEOTIDE SEQUENCE</scope>
    <source>
        <strain evidence="10">MQZ13P-5</strain>
    </source>
</reference>
<keyword evidence="6 7" id="KW-0472">Membrane</keyword>
<feature type="region of interest" description="Disordered" evidence="8">
    <location>
        <begin position="1"/>
        <end position="65"/>
    </location>
</feature>
<organism evidence="10 11">
    <name type="scientific">Phycicoccus sonneratiae</name>
    <dbReference type="NCBI Taxonomy" id="2807628"/>
    <lineage>
        <taxon>Bacteria</taxon>
        <taxon>Bacillati</taxon>
        <taxon>Actinomycetota</taxon>
        <taxon>Actinomycetes</taxon>
        <taxon>Micrococcales</taxon>
        <taxon>Intrasporangiaceae</taxon>
        <taxon>Phycicoccus</taxon>
    </lineage>
</organism>
<feature type="transmembrane region" description="Helical" evidence="7">
    <location>
        <begin position="213"/>
        <end position="233"/>
    </location>
</feature>
<evidence type="ECO:0000256" key="6">
    <source>
        <dbReference type="ARBA" id="ARBA00023136"/>
    </source>
</evidence>
<dbReference type="EMBL" id="JAFDVD010000027">
    <property type="protein sequence ID" value="MBM6402535.1"/>
    <property type="molecule type" value="Genomic_DNA"/>
</dbReference>
<gene>
    <name evidence="10" type="ORF">JQN70_19240</name>
</gene>
<keyword evidence="11" id="KW-1185">Reference proteome</keyword>
<evidence type="ECO:0000256" key="1">
    <source>
        <dbReference type="ARBA" id="ARBA00004651"/>
    </source>
</evidence>
<comment type="similarity">
    <text evidence="2 7">Belongs to the DedA family.</text>
</comment>
<name>A0ABS2CRX5_9MICO</name>
<feature type="domain" description="VTT" evidence="9">
    <location>
        <begin position="109"/>
        <end position="233"/>
    </location>
</feature>
<dbReference type="InterPro" id="IPR032818">
    <property type="entry name" value="DedA-like"/>
</dbReference>
<evidence type="ECO:0000256" key="3">
    <source>
        <dbReference type="ARBA" id="ARBA00022475"/>
    </source>
</evidence>
<keyword evidence="5 7" id="KW-1133">Transmembrane helix</keyword>
<evidence type="ECO:0000313" key="11">
    <source>
        <dbReference type="Proteomes" id="UP001430172"/>
    </source>
</evidence>
<dbReference type="PANTHER" id="PTHR30353:SF0">
    <property type="entry name" value="TRANSMEMBRANE PROTEIN"/>
    <property type="match status" value="1"/>
</dbReference>
<dbReference type="Proteomes" id="UP001430172">
    <property type="component" value="Unassembled WGS sequence"/>
</dbReference>
<feature type="transmembrane region" description="Helical" evidence="7">
    <location>
        <begin position="245"/>
        <end position="264"/>
    </location>
</feature>
<comment type="caution">
    <text evidence="10">The sequence shown here is derived from an EMBL/GenBank/DDBJ whole genome shotgun (WGS) entry which is preliminary data.</text>
</comment>
<evidence type="ECO:0000256" key="8">
    <source>
        <dbReference type="SAM" id="MobiDB-lite"/>
    </source>
</evidence>
<dbReference type="Pfam" id="PF09335">
    <property type="entry name" value="VTT_dom"/>
    <property type="match status" value="1"/>
</dbReference>
<proteinExistence type="inferred from homology"/>
<keyword evidence="3 7" id="KW-1003">Cell membrane</keyword>
<evidence type="ECO:0000256" key="5">
    <source>
        <dbReference type="ARBA" id="ARBA00022989"/>
    </source>
</evidence>
<sequence length="292" mass="30753">MEPCPGAPASEPLHGGRVPRRTRRDSSPRTPARGTETPDVREPGPPPPLSWDRAPARARVQRGPRLGGQDGAVLSGLLEQILGQPAWVVYLVVGLLVFVEDALFVGFVVPGETAAILGGVSAVLGHTSLTWVAVVVVATAIIGDSVGYEVGRVLGPRLVELRPLRRARPRVEAAQAFLVRRGAASVFLARWTAFLRAVVPALAGSSRLPYPTFLVWNAIGGLAWGLTCVVGGYLAGRSYQRLESWLGTGALVVVGVVVVAAVVLHLRRRRAERAVDAAGTAGAGDVEATERA</sequence>
<dbReference type="InterPro" id="IPR032816">
    <property type="entry name" value="VTT_dom"/>
</dbReference>
<evidence type="ECO:0000256" key="2">
    <source>
        <dbReference type="ARBA" id="ARBA00010792"/>
    </source>
</evidence>
<feature type="transmembrane region" description="Helical" evidence="7">
    <location>
        <begin position="115"/>
        <end position="142"/>
    </location>
</feature>